<dbReference type="RefSeq" id="WP_011309910.1">
    <property type="nucleotide sequence ID" value="NC_007356.1"/>
</dbReference>
<feature type="domain" description="Histidine kinase" evidence="7">
    <location>
        <begin position="320"/>
        <end position="535"/>
    </location>
</feature>
<dbReference type="InterPro" id="IPR035965">
    <property type="entry name" value="PAS-like_dom_sf"/>
</dbReference>
<dbReference type="InterPro" id="IPR004358">
    <property type="entry name" value="Sig_transdc_His_kin-like_C"/>
</dbReference>
<dbReference type="GO" id="GO:0006355">
    <property type="term" value="P:regulation of DNA-templated transcription"/>
    <property type="evidence" value="ECO:0007669"/>
    <property type="project" value="InterPro"/>
</dbReference>
<dbReference type="Pfam" id="PF00989">
    <property type="entry name" value="PAS"/>
    <property type="match status" value="1"/>
</dbReference>
<evidence type="ECO:0000256" key="2">
    <source>
        <dbReference type="ARBA" id="ARBA00012438"/>
    </source>
</evidence>
<dbReference type="SMART" id="SM00387">
    <property type="entry name" value="HATPase_c"/>
    <property type="match status" value="1"/>
</dbReference>
<dbReference type="InterPro" id="IPR036890">
    <property type="entry name" value="HATPase_C_sf"/>
</dbReference>
<evidence type="ECO:0000256" key="4">
    <source>
        <dbReference type="ARBA" id="ARBA00022679"/>
    </source>
</evidence>
<feature type="domain" description="PAS" evidence="8">
    <location>
        <begin position="5"/>
        <end position="47"/>
    </location>
</feature>
<dbReference type="KEGG" id="deh:cbdbA1543"/>
<dbReference type="InterPro" id="IPR013767">
    <property type="entry name" value="PAS_fold"/>
</dbReference>
<dbReference type="PROSITE" id="PS50112">
    <property type="entry name" value="PAS"/>
    <property type="match status" value="1"/>
</dbReference>
<dbReference type="Proteomes" id="UP000000433">
    <property type="component" value="Chromosome"/>
</dbReference>
<dbReference type="EC" id="2.7.13.3" evidence="2"/>
<dbReference type="SUPFAM" id="SSF55785">
    <property type="entry name" value="PYP-like sensor domain (PAS domain)"/>
    <property type="match status" value="2"/>
</dbReference>
<dbReference type="PROSITE" id="PS50109">
    <property type="entry name" value="HIS_KIN"/>
    <property type="match status" value="1"/>
</dbReference>
<protein>
    <recommendedName>
        <fullName evidence="2">histidine kinase</fullName>
        <ecNumber evidence="2">2.7.13.3</ecNumber>
    </recommendedName>
</protein>
<dbReference type="PANTHER" id="PTHR43047:SF62">
    <property type="entry name" value="SENSOR HISTIDINE KINASE DPIB"/>
    <property type="match status" value="1"/>
</dbReference>
<dbReference type="PANTHER" id="PTHR43047">
    <property type="entry name" value="TWO-COMPONENT HISTIDINE PROTEIN KINASE"/>
    <property type="match status" value="1"/>
</dbReference>
<dbReference type="GO" id="GO:0005886">
    <property type="term" value="C:plasma membrane"/>
    <property type="evidence" value="ECO:0007669"/>
    <property type="project" value="TreeGrafter"/>
</dbReference>
<dbReference type="SMART" id="SM00091">
    <property type="entry name" value="PAS"/>
    <property type="match status" value="2"/>
</dbReference>
<reference evidence="9 10" key="1">
    <citation type="journal article" date="2005" name="Nat. Biotechnol.">
        <title>Genome sequence of the chlorinated compound-respiring bacterium Dehalococcoides species strain CBDB1.</title>
        <authorList>
            <person name="Kube M."/>
            <person name="Beck A."/>
            <person name="Zinder S.H."/>
            <person name="Kuhl H."/>
            <person name="Reinhardt R."/>
            <person name="Adrian L."/>
        </authorList>
    </citation>
    <scope>NUCLEOTIDE SEQUENCE [LARGE SCALE GENOMIC DNA]</scope>
    <source>
        <strain evidence="9 10">CBDB1</strain>
    </source>
</reference>
<dbReference type="Gene3D" id="3.30.565.10">
    <property type="entry name" value="Histidine kinase-like ATPase, C-terminal domain"/>
    <property type="match status" value="1"/>
</dbReference>
<dbReference type="Pfam" id="PF00512">
    <property type="entry name" value="HisKA"/>
    <property type="match status" value="1"/>
</dbReference>
<evidence type="ECO:0000256" key="5">
    <source>
        <dbReference type="ARBA" id="ARBA00022777"/>
    </source>
</evidence>
<dbReference type="CDD" id="cd00082">
    <property type="entry name" value="HisKA"/>
    <property type="match status" value="1"/>
</dbReference>
<comment type="catalytic activity">
    <reaction evidence="1">
        <text>ATP + protein L-histidine = ADP + protein N-phospho-L-histidine.</text>
        <dbReference type="EC" id="2.7.13.3"/>
    </reaction>
</comment>
<dbReference type="Pfam" id="PF13426">
    <property type="entry name" value="PAS_9"/>
    <property type="match status" value="1"/>
</dbReference>
<dbReference type="InterPro" id="IPR000014">
    <property type="entry name" value="PAS"/>
</dbReference>
<evidence type="ECO:0000256" key="6">
    <source>
        <dbReference type="ARBA" id="ARBA00023012"/>
    </source>
</evidence>
<dbReference type="NCBIfam" id="TIGR00229">
    <property type="entry name" value="sensory_box"/>
    <property type="match status" value="2"/>
</dbReference>
<organism evidence="9 10">
    <name type="scientific">Dehalococcoides mccartyi (strain CBDB1)</name>
    <dbReference type="NCBI Taxonomy" id="255470"/>
    <lineage>
        <taxon>Bacteria</taxon>
        <taxon>Bacillati</taxon>
        <taxon>Chloroflexota</taxon>
        <taxon>Dehalococcoidia</taxon>
        <taxon>Dehalococcoidales</taxon>
        <taxon>Dehalococcoidaceae</taxon>
        <taxon>Dehalococcoides</taxon>
    </lineage>
</organism>
<dbReference type="InterPro" id="IPR003661">
    <property type="entry name" value="HisK_dim/P_dom"/>
</dbReference>
<gene>
    <name evidence="9" type="primary">rdhC</name>
    <name evidence="9" type="ordered locus">cbdbA1543</name>
</gene>
<evidence type="ECO:0000259" key="8">
    <source>
        <dbReference type="PROSITE" id="PS50112"/>
    </source>
</evidence>
<accession>A0A916KN80</accession>
<keyword evidence="4" id="KW-0808">Transferase</keyword>
<dbReference type="PRINTS" id="PR00344">
    <property type="entry name" value="BCTRLSENSOR"/>
</dbReference>
<name>A0A916KN80_DEHMC</name>
<evidence type="ECO:0000313" key="10">
    <source>
        <dbReference type="Proteomes" id="UP000000433"/>
    </source>
</evidence>
<dbReference type="Gene3D" id="1.10.287.130">
    <property type="match status" value="1"/>
</dbReference>
<evidence type="ECO:0000313" key="9">
    <source>
        <dbReference type="EMBL" id="CAI83567.1"/>
    </source>
</evidence>
<dbReference type="SUPFAM" id="SSF55874">
    <property type="entry name" value="ATPase domain of HSP90 chaperone/DNA topoisomerase II/histidine kinase"/>
    <property type="match status" value="1"/>
</dbReference>
<keyword evidence="10" id="KW-1185">Reference proteome</keyword>
<dbReference type="AlphaFoldDB" id="A0A916KN80"/>
<proteinExistence type="predicted"/>
<dbReference type="SUPFAM" id="SSF47384">
    <property type="entry name" value="Homodimeric domain of signal transducing histidine kinase"/>
    <property type="match status" value="1"/>
</dbReference>
<dbReference type="GO" id="GO:0009927">
    <property type="term" value="F:histidine phosphotransfer kinase activity"/>
    <property type="evidence" value="ECO:0007669"/>
    <property type="project" value="TreeGrafter"/>
</dbReference>
<dbReference type="InterPro" id="IPR036097">
    <property type="entry name" value="HisK_dim/P_sf"/>
</dbReference>
<keyword evidence="6" id="KW-0902">Two-component regulatory system</keyword>
<dbReference type="SMART" id="SM00388">
    <property type="entry name" value="HisKA"/>
    <property type="match status" value="1"/>
</dbReference>
<evidence type="ECO:0000256" key="1">
    <source>
        <dbReference type="ARBA" id="ARBA00000085"/>
    </source>
</evidence>
<dbReference type="Pfam" id="PF02518">
    <property type="entry name" value="HATPase_c"/>
    <property type="match status" value="1"/>
</dbReference>
<dbReference type="CDD" id="cd00130">
    <property type="entry name" value="PAS"/>
    <property type="match status" value="1"/>
</dbReference>
<dbReference type="EMBL" id="AJ965256">
    <property type="protein sequence ID" value="CAI83567.1"/>
    <property type="molecule type" value="Genomic_DNA"/>
</dbReference>
<evidence type="ECO:0000259" key="7">
    <source>
        <dbReference type="PROSITE" id="PS50109"/>
    </source>
</evidence>
<keyword evidence="5 9" id="KW-0418">Kinase</keyword>
<dbReference type="InterPro" id="IPR003594">
    <property type="entry name" value="HATPase_dom"/>
</dbReference>
<keyword evidence="3" id="KW-0597">Phosphoprotein</keyword>
<dbReference type="InterPro" id="IPR005467">
    <property type="entry name" value="His_kinase_dom"/>
</dbReference>
<dbReference type="GO" id="GO:0000155">
    <property type="term" value="F:phosphorelay sensor kinase activity"/>
    <property type="evidence" value="ECO:0007669"/>
    <property type="project" value="InterPro"/>
</dbReference>
<evidence type="ECO:0000256" key="3">
    <source>
        <dbReference type="ARBA" id="ARBA00022553"/>
    </source>
</evidence>
<sequence>MTGISNSFFRLILDNSTTAVCLLNEQGKLVYSNKALSDLTGYNLTELANMNVNQICTTLPIPQWHSHWDKLKIYGTAIRISVFLSKRGIRIPVEITDTYLKYLDIECICLFIRNINLIQKNSSTITAHQNHLTCNCRYGETLSEKPEILPKMAHTQTKNTFSLKDDKRIFNVIFNNASDAIILWEAYRNKRDSVVLEVNDKACQRFEYTREEMIGKPIPFFQPHSDASESMLSRAMDADLGGEGATYELQHKSKSGKILQHEVNAHQFEINGKMVFLSIIRDISLRKEFETKLQDMYEKEKALNLQLENEFKKRTEFTRILIHELKTPLTPIVAASDMLLKILPSDDTHALAYQINKGAEELENRMNDLFDLVRGELGILTLNTEKVDCGKLLSNIVEYVQPQVQSKNQSLEFVVQHNLPAIEADPLRLKQIIMNVLGNSLKFTPRNGTIKLNAFSEENSLIIRIEDTGLGISKDKQKRLLMAYNDKLTAIESSGGLGLGLALSKTFVDLHHGQIKISSQEGYGTICDIILPLNRNF</sequence>
<dbReference type="Gene3D" id="3.30.450.20">
    <property type="entry name" value="PAS domain"/>
    <property type="match status" value="2"/>
</dbReference>